<sequence length="128" mass="14740">MDLEREKDRSPKGVKHPEETGGLCCYHNGTIPLVILIPPHLFLSATSLFHFRVQISSCSHVLFEISSTSLFIAMENVTRTQNEKSRRVASMVTIGRKMEKWWWFEKAEWTCGRVGDELETSNVKLEDK</sequence>
<name>A0ABU6SMX4_9FABA</name>
<protein>
    <submittedName>
        <fullName evidence="1">Uncharacterized protein</fullName>
    </submittedName>
</protein>
<keyword evidence="2" id="KW-1185">Reference proteome</keyword>
<evidence type="ECO:0000313" key="1">
    <source>
        <dbReference type="EMBL" id="MED6137153.1"/>
    </source>
</evidence>
<dbReference type="EMBL" id="JASCZI010060991">
    <property type="protein sequence ID" value="MED6137153.1"/>
    <property type="molecule type" value="Genomic_DNA"/>
</dbReference>
<gene>
    <name evidence="1" type="ORF">PIB30_062282</name>
</gene>
<evidence type="ECO:0000313" key="2">
    <source>
        <dbReference type="Proteomes" id="UP001341840"/>
    </source>
</evidence>
<organism evidence="1 2">
    <name type="scientific">Stylosanthes scabra</name>
    <dbReference type="NCBI Taxonomy" id="79078"/>
    <lineage>
        <taxon>Eukaryota</taxon>
        <taxon>Viridiplantae</taxon>
        <taxon>Streptophyta</taxon>
        <taxon>Embryophyta</taxon>
        <taxon>Tracheophyta</taxon>
        <taxon>Spermatophyta</taxon>
        <taxon>Magnoliopsida</taxon>
        <taxon>eudicotyledons</taxon>
        <taxon>Gunneridae</taxon>
        <taxon>Pentapetalae</taxon>
        <taxon>rosids</taxon>
        <taxon>fabids</taxon>
        <taxon>Fabales</taxon>
        <taxon>Fabaceae</taxon>
        <taxon>Papilionoideae</taxon>
        <taxon>50 kb inversion clade</taxon>
        <taxon>dalbergioids sensu lato</taxon>
        <taxon>Dalbergieae</taxon>
        <taxon>Pterocarpus clade</taxon>
        <taxon>Stylosanthes</taxon>
    </lineage>
</organism>
<accession>A0ABU6SMX4</accession>
<reference evidence="1 2" key="1">
    <citation type="journal article" date="2023" name="Plants (Basel)">
        <title>Bridging the Gap: Combining Genomics and Transcriptomics Approaches to Understand Stylosanthes scabra, an Orphan Legume from the Brazilian Caatinga.</title>
        <authorList>
            <person name="Ferreira-Neto J.R.C."/>
            <person name="da Silva M.D."/>
            <person name="Binneck E."/>
            <person name="de Melo N.F."/>
            <person name="da Silva R.H."/>
            <person name="de Melo A.L.T.M."/>
            <person name="Pandolfi V."/>
            <person name="Bustamante F.O."/>
            <person name="Brasileiro-Vidal A.C."/>
            <person name="Benko-Iseppon A.M."/>
        </authorList>
    </citation>
    <scope>NUCLEOTIDE SEQUENCE [LARGE SCALE GENOMIC DNA]</scope>
    <source>
        <tissue evidence="1">Leaves</tissue>
    </source>
</reference>
<proteinExistence type="predicted"/>
<comment type="caution">
    <text evidence="1">The sequence shown here is derived from an EMBL/GenBank/DDBJ whole genome shotgun (WGS) entry which is preliminary data.</text>
</comment>
<dbReference type="Proteomes" id="UP001341840">
    <property type="component" value="Unassembled WGS sequence"/>
</dbReference>